<dbReference type="PANTHER" id="PTHR36435">
    <property type="entry name" value="SLR1288 PROTEIN"/>
    <property type="match status" value="1"/>
</dbReference>
<sequence length="370" mass="38356">MNETAREDRARSSDETGAVAGIGLVVAAFATTGLAVPVRDGVDHLAVLFGLLFAVGTLAVFAGRRYDLLERRYSLAGALGSLFVVLLAGYALTQGISGGADIPGLGVRIPTVFVSFLAGGTAIGIALAEYGSVPTSGLLQRTVVTARLAALALVAWIVSPLIGLLLEIPVVLVVGGLSEIQRQAVMQIGVAIGTAAIAVAYVYNTGRDRSYFDLEKPSLRAVAWIAGGVALIFLVNIAISVLFSSGGIEGAEHSATQAAQRNPELLYVMVPASILITGPFEELMYRNVIQKSMYDVFSPVGALLVSSVLFTAIHTAAYATAGPEALIASLAIVFGLSLVLGTVYLVTNNLVVPALIHGIYNAVIFASIAL</sequence>
<feature type="transmembrane region" description="Helical" evidence="1">
    <location>
        <begin position="265"/>
        <end position="284"/>
    </location>
</feature>
<feature type="transmembrane region" description="Helical" evidence="1">
    <location>
        <begin position="184"/>
        <end position="203"/>
    </location>
</feature>
<organism evidence="3 4">
    <name type="scientific">Natronosalvus rutilus</name>
    <dbReference type="NCBI Taxonomy" id="2953753"/>
    <lineage>
        <taxon>Archaea</taxon>
        <taxon>Methanobacteriati</taxon>
        <taxon>Methanobacteriota</taxon>
        <taxon>Stenosarchaea group</taxon>
        <taxon>Halobacteria</taxon>
        <taxon>Halobacteriales</taxon>
        <taxon>Natrialbaceae</taxon>
        <taxon>Natronosalvus</taxon>
    </lineage>
</organism>
<evidence type="ECO:0000313" key="3">
    <source>
        <dbReference type="EMBL" id="UTF54554.1"/>
    </source>
</evidence>
<keyword evidence="1" id="KW-1133">Transmembrane helix</keyword>
<name>A0A9E7NA12_9EURY</name>
<feature type="transmembrane region" description="Helical" evidence="1">
    <location>
        <begin position="148"/>
        <end position="172"/>
    </location>
</feature>
<reference evidence="3" key="1">
    <citation type="submission" date="2022-06" db="EMBL/GenBank/DDBJ databases">
        <title>Diverse halophilic archaea isolated from saline environments.</title>
        <authorList>
            <person name="Cui H.-L."/>
        </authorList>
    </citation>
    <scope>NUCLEOTIDE SEQUENCE</scope>
    <source>
        <strain evidence="3">WLHS1</strain>
    </source>
</reference>
<dbReference type="KEGG" id="sawl:NGM29_04575"/>
<dbReference type="PANTHER" id="PTHR36435:SF1">
    <property type="entry name" value="CAAX AMINO TERMINAL PROTEASE FAMILY PROTEIN"/>
    <property type="match status" value="1"/>
</dbReference>
<feature type="transmembrane region" description="Helical" evidence="1">
    <location>
        <begin position="105"/>
        <end position="127"/>
    </location>
</feature>
<accession>A0A9E7NA12</accession>
<dbReference type="Pfam" id="PF02517">
    <property type="entry name" value="Rce1-like"/>
    <property type="match status" value="1"/>
</dbReference>
<feature type="transmembrane region" description="Helical" evidence="1">
    <location>
        <begin position="325"/>
        <end position="345"/>
    </location>
</feature>
<feature type="transmembrane region" description="Helical" evidence="1">
    <location>
        <begin position="350"/>
        <end position="369"/>
    </location>
</feature>
<feature type="transmembrane region" description="Helical" evidence="1">
    <location>
        <begin position="16"/>
        <end position="38"/>
    </location>
</feature>
<dbReference type="RefSeq" id="WP_254159232.1">
    <property type="nucleotide sequence ID" value="NZ_CP100355.1"/>
</dbReference>
<feature type="transmembrane region" description="Helical" evidence="1">
    <location>
        <begin position="223"/>
        <end position="245"/>
    </location>
</feature>
<dbReference type="InterPro" id="IPR003675">
    <property type="entry name" value="Rce1/LyrA-like_dom"/>
</dbReference>
<protein>
    <submittedName>
        <fullName evidence="3">CPBP family intramembrane metalloprotease</fullName>
    </submittedName>
</protein>
<keyword evidence="3" id="KW-0378">Hydrolase</keyword>
<feature type="transmembrane region" description="Helical" evidence="1">
    <location>
        <begin position="75"/>
        <end position="93"/>
    </location>
</feature>
<dbReference type="GO" id="GO:0008237">
    <property type="term" value="F:metallopeptidase activity"/>
    <property type="evidence" value="ECO:0007669"/>
    <property type="project" value="UniProtKB-KW"/>
</dbReference>
<dbReference type="AlphaFoldDB" id="A0A9E7NA12"/>
<evidence type="ECO:0000259" key="2">
    <source>
        <dbReference type="Pfam" id="PF02517"/>
    </source>
</evidence>
<gene>
    <name evidence="3" type="ORF">NGM29_04575</name>
</gene>
<dbReference type="EMBL" id="CP100355">
    <property type="protein sequence ID" value="UTF54554.1"/>
    <property type="molecule type" value="Genomic_DNA"/>
</dbReference>
<keyword evidence="3" id="KW-0645">Protease</keyword>
<dbReference type="InterPro" id="IPR052710">
    <property type="entry name" value="CAAX_protease"/>
</dbReference>
<dbReference type="Proteomes" id="UP001056855">
    <property type="component" value="Chromosome"/>
</dbReference>
<proteinExistence type="predicted"/>
<keyword evidence="1" id="KW-0472">Membrane</keyword>
<keyword evidence="1" id="KW-0812">Transmembrane</keyword>
<feature type="domain" description="CAAX prenyl protease 2/Lysostaphin resistance protein A-like" evidence="2">
    <location>
        <begin position="266"/>
        <end position="363"/>
    </location>
</feature>
<feature type="transmembrane region" description="Helical" evidence="1">
    <location>
        <begin position="296"/>
        <end position="319"/>
    </location>
</feature>
<dbReference type="GO" id="GO:0004175">
    <property type="term" value="F:endopeptidase activity"/>
    <property type="evidence" value="ECO:0007669"/>
    <property type="project" value="UniProtKB-ARBA"/>
</dbReference>
<feature type="transmembrane region" description="Helical" evidence="1">
    <location>
        <begin position="44"/>
        <end position="63"/>
    </location>
</feature>
<dbReference type="GeneID" id="73289295"/>
<evidence type="ECO:0000313" key="4">
    <source>
        <dbReference type="Proteomes" id="UP001056855"/>
    </source>
</evidence>
<evidence type="ECO:0000256" key="1">
    <source>
        <dbReference type="SAM" id="Phobius"/>
    </source>
</evidence>
<dbReference type="GO" id="GO:0080120">
    <property type="term" value="P:CAAX-box protein maturation"/>
    <property type="evidence" value="ECO:0007669"/>
    <property type="project" value="UniProtKB-ARBA"/>
</dbReference>
<keyword evidence="4" id="KW-1185">Reference proteome</keyword>
<keyword evidence="3" id="KW-0482">Metalloprotease</keyword>